<evidence type="ECO:0000313" key="14">
    <source>
        <dbReference type="Proteomes" id="UP000191418"/>
    </source>
</evidence>
<organism evidence="13 14">
    <name type="scientific">Oceanospirillum multiglobuliferum</name>
    <dbReference type="NCBI Taxonomy" id="64969"/>
    <lineage>
        <taxon>Bacteria</taxon>
        <taxon>Pseudomonadati</taxon>
        <taxon>Pseudomonadota</taxon>
        <taxon>Gammaproteobacteria</taxon>
        <taxon>Oceanospirillales</taxon>
        <taxon>Oceanospirillaceae</taxon>
        <taxon>Oceanospirillum</taxon>
    </lineage>
</organism>
<evidence type="ECO:0000256" key="11">
    <source>
        <dbReference type="ARBA" id="ARBA00032474"/>
    </source>
</evidence>
<name>A0A1T4R6V7_9GAMM</name>
<comment type="similarity">
    <text evidence="2">Belongs to the MoaE family.</text>
</comment>
<dbReference type="InterPro" id="IPR003448">
    <property type="entry name" value="Mopterin_biosynth_MoaE"/>
</dbReference>
<keyword evidence="14" id="KW-1185">Reference proteome</keyword>
<dbReference type="EC" id="2.8.1.12" evidence="3"/>
<evidence type="ECO:0000256" key="10">
    <source>
        <dbReference type="ARBA" id="ARBA00030781"/>
    </source>
</evidence>
<sequence>MEHQAAIIEIAVQQAGFDTAAIQQQITANRSDIGAIVSFTGLVRDFNEKPDVLSLTLEHYPGMTEKALLNIAESACQRWSIQALTIVHRVGCLRPADPIVLVMVASAHRQDAFDACAFVMDYLKTEAPFWKKENTQHGNYWVSARASDQQARTRWEHSK</sequence>
<evidence type="ECO:0000256" key="4">
    <source>
        <dbReference type="ARBA" id="ARBA00013858"/>
    </source>
</evidence>
<evidence type="ECO:0000256" key="2">
    <source>
        <dbReference type="ARBA" id="ARBA00005426"/>
    </source>
</evidence>
<keyword evidence="6" id="KW-0501">Molybdenum cofactor biosynthesis</keyword>
<comment type="caution">
    <text evidence="13">The sequence shown here is derived from an EMBL/GenBank/DDBJ whole genome shotgun (WGS) entry which is preliminary data.</text>
</comment>
<accession>A0A1T4R6V7</accession>
<dbReference type="GO" id="GO:0006777">
    <property type="term" value="P:Mo-molybdopterin cofactor biosynthetic process"/>
    <property type="evidence" value="ECO:0007669"/>
    <property type="project" value="UniProtKB-KW"/>
</dbReference>
<gene>
    <name evidence="13" type="ORF">BTE48_09755</name>
</gene>
<evidence type="ECO:0000256" key="12">
    <source>
        <dbReference type="ARBA" id="ARBA00049878"/>
    </source>
</evidence>
<evidence type="ECO:0000256" key="5">
    <source>
        <dbReference type="ARBA" id="ARBA00022679"/>
    </source>
</evidence>
<proteinExistence type="inferred from homology"/>
<dbReference type="OrthoDB" id="9803224at2"/>
<dbReference type="CDD" id="cd00756">
    <property type="entry name" value="MoaE"/>
    <property type="match status" value="1"/>
</dbReference>
<dbReference type="Pfam" id="PF02391">
    <property type="entry name" value="MoaE"/>
    <property type="match status" value="1"/>
</dbReference>
<dbReference type="InterPro" id="IPR036563">
    <property type="entry name" value="MoaE_sf"/>
</dbReference>
<comment type="catalytic activity">
    <reaction evidence="12">
        <text>2 [molybdopterin-synthase sulfur-carrier protein]-C-terminal-Gly-aminoethanethioate + cyclic pyranopterin phosphate + H2O = molybdopterin + 2 [molybdopterin-synthase sulfur-carrier protein]-C-terminal Gly-Gly + 2 H(+)</text>
        <dbReference type="Rhea" id="RHEA:26333"/>
        <dbReference type="Rhea" id="RHEA-COMP:12202"/>
        <dbReference type="Rhea" id="RHEA-COMP:19907"/>
        <dbReference type="ChEBI" id="CHEBI:15377"/>
        <dbReference type="ChEBI" id="CHEBI:15378"/>
        <dbReference type="ChEBI" id="CHEBI:58698"/>
        <dbReference type="ChEBI" id="CHEBI:59648"/>
        <dbReference type="ChEBI" id="CHEBI:90778"/>
        <dbReference type="ChEBI" id="CHEBI:232372"/>
        <dbReference type="EC" id="2.8.1.12"/>
    </reaction>
</comment>
<reference evidence="13 14" key="1">
    <citation type="submission" date="2017-01" db="EMBL/GenBank/DDBJ databases">
        <title>Genome Sequencing of a Marine Spirillum, Oceanospirillum multiglobuliferum ATCC 33336, from Japan.</title>
        <authorList>
            <person name="Carney J.G."/>
            <person name="Trachtenberg A.M."/>
            <person name="Rheaume B.A."/>
            <person name="Linnane J.D."/>
            <person name="Pitts N.L."/>
            <person name="Mykles D.L."/>
            <person name="Maclea K.S."/>
        </authorList>
    </citation>
    <scope>NUCLEOTIDE SEQUENCE [LARGE SCALE GENOMIC DNA]</scope>
    <source>
        <strain evidence="13 14">ATCC 33336</strain>
    </source>
</reference>
<dbReference type="PANTHER" id="PTHR23404">
    <property type="entry name" value="MOLYBDOPTERIN SYNTHASE RELATED"/>
    <property type="match status" value="1"/>
</dbReference>
<dbReference type="Gene3D" id="3.90.1170.40">
    <property type="entry name" value="Molybdopterin biosynthesis MoaE subunit"/>
    <property type="match status" value="1"/>
</dbReference>
<evidence type="ECO:0000256" key="6">
    <source>
        <dbReference type="ARBA" id="ARBA00023150"/>
    </source>
</evidence>
<evidence type="ECO:0000256" key="3">
    <source>
        <dbReference type="ARBA" id="ARBA00011950"/>
    </source>
</evidence>
<dbReference type="RefSeq" id="WP_078745769.1">
    <property type="nucleotide sequence ID" value="NZ_FUXG01000014.1"/>
</dbReference>
<dbReference type="UniPathway" id="UPA00344"/>
<keyword evidence="5" id="KW-0808">Transferase</keyword>
<comment type="pathway">
    <text evidence="1">Cofactor biosynthesis; molybdopterin biosynthesis.</text>
</comment>
<evidence type="ECO:0000256" key="8">
    <source>
        <dbReference type="ARBA" id="ARBA00029745"/>
    </source>
</evidence>
<protein>
    <recommendedName>
        <fullName evidence="4">Molybdopterin synthase catalytic subunit</fullName>
        <ecNumber evidence="3">2.8.1.12</ecNumber>
    </recommendedName>
    <alternativeName>
        <fullName evidence="10">MPT synthase subunit 2</fullName>
    </alternativeName>
    <alternativeName>
        <fullName evidence="8">Molybdenum cofactor biosynthesis protein E</fullName>
    </alternativeName>
    <alternativeName>
        <fullName evidence="9">Molybdopterin-converting factor large subunit</fullName>
    </alternativeName>
    <alternativeName>
        <fullName evidence="11">Molybdopterin-converting factor subunit 2</fullName>
    </alternativeName>
</protein>
<dbReference type="EMBL" id="MTSM01000011">
    <property type="protein sequence ID" value="OPX55216.1"/>
    <property type="molecule type" value="Genomic_DNA"/>
</dbReference>
<dbReference type="GO" id="GO:0030366">
    <property type="term" value="F:molybdopterin synthase activity"/>
    <property type="evidence" value="ECO:0007669"/>
    <property type="project" value="UniProtKB-EC"/>
</dbReference>
<evidence type="ECO:0000256" key="7">
    <source>
        <dbReference type="ARBA" id="ARBA00026066"/>
    </source>
</evidence>
<dbReference type="SUPFAM" id="SSF54690">
    <property type="entry name" value="Molybdopterin synthase subunit MoaE"/>
    <property type="match status" value="1"/>
</dbReference>
<dbReference type="STRING" id="64969.SAMN02745127_02196"/>
<dbReference type="AlphaFoldDB" id="A0A1T4R6V7"/>
<evidence type="ECO:0000256" key="1">
    <source>
        <dbReference type="ARBA" id="ARBA00005046"/>
    </source>
</evidence>
<evidence type="ECO:0000313" key="13">
    <source>
        <dbReference type="EMBL" id="OPX55216.1"/>
    </source>
</evidence>
<evidence type="ECO:0000256" key="9">
    <source>
        <dbReference type="ARBA" id="ARBA00030407"/>
    </source>
</evidence>
<dbReference type="FunFam" id="3.90.1170.40:FF:000001">
    <property type="entry name" value="Molybdopterin synthase catalytic subunit MoaE"/>
    <property type="match status" value="1"/>
</dbReference>
<dbReference type="Proteomes" id="UP000191418">
    <property type="component" value="Unassembled WGS sequence"/>
</dbReference>
<dbReference type="NCBIfam" id="NF007959">
    <property type="entry name" value="PRK10678.1"/>
    <property type="match status" value="1"/>
</dbReference>
<comment type="subunit">
    <text evidence="7">Heterotetramer of 2 MoaD subunits and 2 MoaE subunits. Also stable as homodimer. The enzyme changes between these two forms during catalysis.</text>
</comment>